<evidence type="ECO:0000313" key="5">
    <source>
        <dbReference type="Proteomes" id="UP000324327"/>
    </source>
</evidence>
<keyword evidence="1" id="KW-0812">Transmembrane</keyword>
<organism evidence="4 5">
    <name type="scientific">Agathobacter rectalis</name>
    <dbReference type="NCBI Taxonomy" id="39491"/>
    <lineage>
        <taxon>Bacteria</taxon>
        <taxon>Bacillati</taxon>
        <taxon>Bacillota</taxon>
        <taxon>Clostridia</taxon>
        <taxon>Lachnospirales</taxon>
        <taxon>Lachnospiraceae</taxon>
        <taxon>Agathobacter</taxon>
    </lineage>
</organism>
<reference evidence="4 5" key="2">
    <citation type="submission" date="2019-09" db="EMBL/GenBank/DDBJ databases">
        <title>Strain-level analysis of Eubacterium rectale using genomes from metagenomes.</title>
        <authorList>
            <person name="Karcher N."/>
            <person name="Segata N."/>
        </authorList>
    </citation>
    <scope>NUCLEOTIDE SEQUENCE [LARGE SCALE GENOMIC DNA]</scope>
    <source>
        <strain evidence="4 5">T3WBe13</strain>
    </source>
</reference>
<evidence type="ECO:0000259" key="3">
    <source>
        <dbReference type="Pfam" id="PF16472"/>
    </source>
</evidence>
<accession>A0A5S4W249</accession>
<comment type="caution">
    <text evidence="4">The sequence shown here is derived from an EMBL/GenBank/DDBJ whole genome shotgun (WGS) entry which is preliminary data.</text>
</comment>
<dbReference type="AlphaFoldDB" id="A0A5S4W249"/>
<evidence type="ECO:0000313" key="4">
    <source>
        <dbReference type="EMBL" id="TYL60347.1"/>
    </source>
</evidence>
<feature type="domain" description="Zinc-ribbon" evidence="2">
    <location>
        <begin position="2"/>
        <end position="24"/>
    </location>
</feature>
<dbReference type="Pfam" id="PF16472">
    <property type="entry name" value="DUF5050"/>
    <property type="match status" value="1"/>
</dbReference>
<keyword evidence="1" id="KW-0472">Membrane</keyword>
<evidence type="ECO:0000259" key="2">
    <source>
        <dbReference type="Pfam" id="PF13240"/>
    </source>
</evidence>
<name>A0A5S4W249_9FIRM</name>
<dbReference type="Pfam" id="PF13240">
    <property type="entry name" value="Zn_Ribbon_1"/>
    <property type="match status" value="1"/>
</dbReference>
<dbReference type="InterPro" id="IPR032485">
    <property type="entry name" value="LRP1-like_beta_prop"/>
</dbReference>
<dbReference type="InterPro" id="IPR026870">
    <property type="entry name" value="Zinc_ribbon_dom"/>
</dbReference>
<feature type="transmembrane region" description="Helical" evidence="1">
    <location>
        <begin position="40"/>
        <end position="61"/>
    </location>
</feature>
<dbReference type="SUPFAM" id="SSF82171">
    <property type="entry name" value="DPP6 N-terminal domain-like"/>
    <property type="match status" value="1"/>
</dbReference>
<dbReference type="Proteomes" id="UP000324327">
    <property type="component" value="Unassembled WGS sequence"/>
</dbReference>
<gene>
    <name evidence="4" type="ORF">FYL31_06265</name>
</gene>
<sequence>MFCGNCGNEVESGSTFCPVCGSPVEASNKKGVDSKKVGKLIAIVVAVVAIVIVATVGLKVYSYIKSKPTDKQLELAVNNYQNGGIVTTDGKWLYYNDNGLCKVLLKDGSKQTSVSDEVTPEKMFYAGNSIFYYKFPGIYKAQADKWKENDLKLSVFTEDCFQTDGKNYYVTGQGNSDDSGVYSVSVSNEKKRTQISDIHPTRLLMYKDYIYIQSGFDSINDMPNENFGTWRISKDGKNKIDLMGFCPSYMVFSGDRIFYTNEDRVICSMSLDGSDEQIYEDTCVNGGLNVTDDYVFFIGQSEDNYNNVIYRMDKDGGDITALTQDDCSSINIAGDWIYYVNEDYDYDIYKMSFDGSYNAPIY</sequence>
<dbReference type="EMBL" id="VSTF01000005">
    <property type="protein sequence ID" value="TYL60347.1"/>
    <property type="molecule type" value="Genomic_DNA"/>
</dbReference>
<dbReference type="RefSeq" id="WP_148872193.1">
    <property type="nucleotide sequence ID" value="NZ_JBBNIV010000004.1"/>
</dbReference>
<feature type="domain" description="Prolow-density lipoprotein receptor-related protein 1-like beta-propeller" evidence="3">
    <location>
        <begin position="79"/>
        <end position="352"/>
    </location>
</feature>
<dbReference type="PANTHER" id="PTHR32256:SF17">
    <property type="entry name" value="EGF-LIKE DOMAIN-CONTAINING PROTEIN"/>
    <property type="match status" value="1"/>
</dbReference>
<dbReference type="InterPro" id="IPR053369">
    <property type="entry name" value="SrfA-induced_signal"/>
</dbReference>
<dbReference type="PANTHER" id="PTHR32256">
    <property type="match status" value="1"/>
</dbReference>
<evidence type="ECO:0000256" key="1">
    <source>
        <dbReference type="SAM" id="Phobius"/>
    </source>
</evidence>
<keyword evidence="1" id="KW-1133">Transmembrane helix</keyword>
<proteinExistence type="predicted"/>
<reference evidence="4 5" key="1">
    <citation type="submission" date="2019-08" db="EMBL/GenBank/DDBJ databases">
        <authorList>
            <person name="Duncan S."/>
            <person name="Walker A."/>
        </authorList>
    </citation>
    <scope>NUCLEOTIDE SEQUENCE [LARGE SCALE GENOMIC DNA]</scope>
    <source>
        <strain evidence="4 5">T3WBe13</strain>
    </source>
</reference>
<protein>
    <submittedName>
        <fullName evidence="4">DUF5050 domain-containing protein</fullName>
    </submittedName>
</protein>